<reference evidence="2 3" key="1">
    <citation type="submission" date="2021-01" db="EMBL/GenBank/DDBJ databases">
        <title>Genome public.</title>
        <authorList>
            <person name="Liu C."/>
            <person name="Sun Q."/>
        </authorList>
    </citation>
    <scope>NUCLEOTIDE SEQUENCE [LARGE SCALE GENOMIC DNA]</scope>
    <source>
        <strain evidence="2 3">YIM B02564</strain>
    </source>
</reference>
<proteinExistence type="predicted"/>
<feature type="non-terminal residue" evidence="2">
    <location>
        <position position="1"/>
    </location>
</feature>
<protein>
    <submittedName>
        <fullName evidence="2">Uncharacterized protein</fullName>
    </submittedName>
</protein>
<keyword evidence="1" id="KW-1133">Transmembrane helix</keyword>
<accession>A0ABS1TQ44</accession>
<evidence type="ECO:0000313" key="2">
    <source>
        <dbReference type="EMBL" id="MBL4953440.1"/>
    </source>
</evidence>
<evidence type="ECO:0000256" key="1">
    <source>
        <dbReference type="SAM" id="Phobius"/>
    </source>
</evidence>
<evidence type="ECO:0000313" key="3">
    <source>
        <dbReference type="Proteomes" id="UP000623967"/>
    </source>
</evidence>
<comment type="caution">
    <text evidence="2">The sequence shown here is derived from an EMBL/GenBank/DDBJ whole genome shotgun (WGS) entry which is preliminary data.</text>
</comment>
<feature type="transmembrane region" description="Helical" evidence="1">
    <location>
        <begin position="14"/>
        <end position="40"/>
    </location>
</feature>
<sequence length="216" mass="22691">LFGLMIAPLGVTSIAFIIIQPIVIGTWSIVALLAAVAILVQIPYSLDEMIATLQFLRRRHRAGRNWLAVLFRGDTDEGPAASRTYDEFNRSPKAVICDIVGGGVNLPWNLALVAMIGLALLFSPVTLGAGGFVAHAHHIAGCLALTVVSIAAAEVARTVRYVNVPIGLALVFLPLMADASSVTDAASVASGLAIVALSLRRGPVKAQYGGWSRVIV</sequence>
<feature type="transmembrane region" description="Helical" evidence="1">
    <location>
        <begin position="132"/>
        <end position="152"/>
    </location>
</feature>
<dbReference type="EMBL" id="JAESWB010000197">
    <property type="protein sequence ID" value="MBL4953440.1"/>
    <property type="molecule type" value="Genomic_DNA"/>
</dbReference>
<keyword evidence="1" id="KW-0472">Membrane</keyword>
<organism evidence="2 3">
    <name type="scientific">Neobacillus paridis</name>
    <dbReference type="NCBI Taxonomy" id="2803862"/>
    <lineage>
        <taxon>Bacteria</taxon>
        <taxon>Bacillati</taxon>
        <taxon>Bacillota</taxon>
        <taxon>Bacilli</taxon>
        <taxon>Bacillales</taxon>
        <taxon>Bacillaceae</taxon>
        <taxon>Neobacillus</taxon>
    </lineage>
</organism>
<gene>
    <name evidence="2" type="ORF">JK635_14625</name>
</gene>
<keyword evidence="3" id="KW-1185">Reference proteome</keyword>
<dbReference type="Proteomes" id="UP000623967">
    <property type="component" value="Unassembled WGS sequence"/>
</dbReference>
<feature type="transmembrane region" description="Helical" evidence="1">
    <location>
        <begin position="108"/>
        <end position="126"/>
    </location>
</feature>
<name>A0ABS1TQ44_9BACI</name>
<keyword evidence="1" id="KW-0812">Transmembrane</keyword>